<dbReference type="PROSITE" id="PS00028">
    <property type="entry name" value="ZINC_FINGER_C2H2_1"/>
    <property type="match status" value="8"/>
</dbReference>
<feature type="domain" description="ZAD" evidence="9">
    <location>
        <begin position="9"/>
        <end position="87"/>
    </location>
</feature>
<dbReference type="GO" id="GO:0001228">
    <property type="term" value="F:DNA-binding transcription activator activity, RNA polymerase II-specific"/>
    <property type="evidence" value="ECO:0007669"/>
    <property type="project" value="TreeGrafter"/>
</dbReference>
<dbReference type="InterPro" id="IPR013087">
    <property type="entry name" value="Znf_C2H2_type"/>
</dbReference>
<feature type="domain" description="C2H2-type" evidence="8">
    <location>
        <begin position="200"/>
        <end position="227"/>
    </location>
</feature>
<protein>
    <submittedName>
        <fullName evidence="10">Zinc finger protein 135</fullName>
    </submittedName>
</protein>
<reference evidence="10 11" key="1">
    <citation type="journal article" date="2011" name="Cell">
        <title>The monarch butterfly genome yields insights into long-distance migration.</title>
        <authorList>
            <person name="Zhan S."/>
            <person name="Merlin C."/>
            <person name="Boore J.L."/>
            <person name="Reppert S.M."/>
        </authorList>
    </citation>
    <scope>NUCLEOTIDE SEQUENCE [LARGE SCALE GENOMIC DNA]</scope>
    <source>
        <strain evidence="10">F-2</strain>
    </source>
</reference>
<organism evidence="10 11">
    <name type="scientific">Danaus plexippus plexippus</name>
    <dbReference type="NCBI Taxonomy" id="278856"/>
    <lineage>
        <taxon>Eukaryota</taxon>
        <taxon>Metazoa</taxon>
        <taxon>Ecdysozoa</taxon>
        <taxon>Arthropoda</taxon>
        <taxon>Hexapoda</taxon>
        <taxon>Insecta</taxon>
        <taxon>Pterygota</taxon>
        <taxon>Neoptera</taxon>
        <taxon>Endopterygota</taxon>
        <taxon>Lepidoptera</taxon>
        <taxon>Glossata</taxon>
        <taxon>Ditrysia</taxon>
        <taxon>Papilionoidea</taxon>
        <taxon>Nymphalidae</taxon>
        <taxon>Danainae</taxon>
        <taxon>Danaini</taxon>
        <taxon>Danaina</taxon>
        <taxon>Danaus</taxon>
        <taxon>Danaus</taxon>
    </lineage>
</organism>
<feature type="binding site" evidence="7">
    <location>
        <position position="11"/>
    </location>
    <ligand>
        <name>Zn(2+)</name>
        <dbReference type="ChEBI" id="CHEBI:29105"/>
    </ligand>
</feature>
<feature type="domain" description="C2H2-type" evidence="8">
    <location>
        <begin position="346"/>
        <end position="369"/>
    </location>
</feature>
<feature type="domain" description="C2H2-type" evidence="8">
    <location>
        <begin position="171"/>
        <end position="199"/>
    </location>
</feature>
<keyword evidence="2" id="KW-0677">Repeat</keyword>
<feature type="binding site" evidence="7">
    <location>
        <position position="63"/>
    </location>
    <ligand>
        <name>Zn(2+)</name>
        <dbReference type="ChEBI" id="CHEBI:29105"/>
    </ligand>
</feature>
<name>A0A212F4T9_DANPL</name>
<dbReference type="PANTHER" id="PTHR24393:SF34">
    <property type="entry name" value="PR_SET DOMAIN 13"/>
    <property type="match status" value="1"/>
</dbReference>
<evidence type="ECO:0000259" key="8">
    <source>
        <dbReference type="PROSITE" id="PS50157"/>
    </source>
</evidence>
<evidence type="ECO:0000313" key="11">
    <source>
        <dbReference type="Proteomes" id="UP000007151"/>
    </source>
</evidence>
<dbReference type="PROSITE" id="PS51915">
    <property type="entry name" value="ZAD"/>
    <property type="match status" value="1"/>
</dbReference>
<dbReference type="Pfam" id="PF07776">
    <property type="entry name" value="zf-AD"/>
    <property type="match status" value="1"/>
</dbReference>
<dbReference type="AlphaFoldDB" id="A0A212F4T9"/>
<dbReference type="Gene3D" id="3.30.160.60">
    <property type="entry name" value="Classic Zinc Finger"/>
    <property type="match status" value="6"/>
</dbReference>
<dbReference type="FunFam" id="3.30.160.60:FF:000100">
    <property type="entry name" value="Zinc finger 45-like"/>
    <property type="match status" value="1"/>
</dbReference>
<keyword evidence="11" id="KW-1185">Reference proteome</keyword>
<dbReference type="PANTHER" id="PTHR24393">
    <property type="entry name" value="ZINC FINGER PROTEIN"/>
    <property type="match status" value="1"/>
</dbReference>
<dbReference type="PROSITE" id="PS50157">
    <property type="entry name" value="ZINC_FINGER_C2H2_2"/>
    <property type="match status" value="8"/>
</dbReference>
<dbReference type="InterPro" id="IPR036236">
    <property type="entry name" value="Znf_C2H2_sf"/>
</dbReference>
<dbReference type="SUPFAM" id="SSF57667">
    <property type="entry name" value="beta-beta-alpha zinc fingers"/>
    <property type="match status" value="5"/>
</dbReference>
<dbReference type="GO" id="GO:0000978">
    <property type="term" value="F:RNA polymerase II cis-regulatory region sequence-specific DNA binding"/>
    <property type="evidence" value="ECO:0007669"/>
    <property type="project" value="TreeGrafter"/>
</dbReference>
<evidence type="ECO:0000256" key="6">
    <source>
        <dbReference type="PROSITE-ProRule" id="PRU00042"/>
    </source>
</evidence>
<dbReference type="eggNOG" id="KOG1721">
    <property type="taxonomic scope" value="Eukaryota"/>
</dbReference>
<proteinExistence type="predicted"/>
<dbReference type="InterPro" id="IPR012934">
    <property type="entry name" value="Znf_AD"/>
</dbReference>
<dbReference type="Proteomes" id="UP000007151">
    <property type="component" value="Unassembled WGS sequence"/>
</dbReference>
<dbReference type="SMART" id="SM00355">
    <property type="entry name" value="ZnF_C2H2"/>
    <property type="match status" value="8"/>
</dbReference>
<keyword evidence="5" id="KW-0539">Nucleus</keyword>
<keyword evidence="4 7" id="KW-0862">Zinc</keyword>
<evidence type="ECO:0000256" key="5">
    <source>
        <dbReference type="ARBA" id="ARBA00023242"/>
    </source>
</evidence>
<feature type="binding site" evidence="7">
    <location>
        <position position="60"/>
    </location>
    <ligand>
        <name>Zn(2+)</name>
        <dbReference type="ChEBI" id="CHEBI:29105"/>
    </ligand>
</feature>
<feature type="domain" description="C2H2-type" evidence="8">
    <location>
        <begin position="318"/>
        <end position="345"/>
    </location>
</feature>
<sequence>MSEISEFKAVCRCCHTYDMLKDITRLYENNHITEMYSEMLNETFGLTLRTPPVTVQYTICDTCIIQLEAANQFKKQVQKCEAKFIECCQKNNFNYKVNELETVKHEPGECCEKNEVSRKNNFNYKVNELETVKHEPGECCEKNEVSGKSNISYKERKKDKRNTKIKDHQCFECQICKKSFISMQKMLNHRHRQHQKKSVFICDMCHKEFLHKNSLLKHIGWHMGINKRFICEICGYSFHDKTNLNVHLQAVHQKLKLYTCTLCPKKFAANKNLKIHFRLHSGERPYKCDVCDEGFICSTYLVKHKQKHDNVKKFGGKYVCKVCSTVFNERHVFTAHMRSHVGVKPYRCSYCEKDFFTRFSLKRHNENQHNENIVCKKCDAIFSDKTNLQRHVKMHGKEKKS</sequence>
<evidence type="ECO:0000256" key="4">
    <source>
        <dbReference type="ARBA" id="ARBA00022833"/>
    </source>
</evidence>
<dbReference type="SMART" id="SM00868">
    <property type="entry name" value="zf-AD"/>
    <property type="match status" value="1"/>
</dbReference>
<feature type="domain" description="C2H2-type" evidence="8">
    <location>
        <begin position="258"/>
        <end position="285"/>
    </location>
</feature>
<dbReference type="STRING" id="278856.A0A212F4T9"/>
<keyword evidence="1 7" id="KW-0479">Metal-binding</keyword>
<comment type="caution">
    <text evidence="10">The sequence shown here is derived from an EMBL/GenBank/DDBJ whole genome shotgun (WGS) entry which is preliminary data.</text>
</comment>
<gene>
    <name evidence="10" type="ORF">KGM_203101</name>
</gene>
<evidence type="ECO:0000256" key="2">
    <source>
        <dbReference type="ARBA" id="ARBA00022737"/>
    </source>
</evidence>
<evidence type="ECO:0000256" key="1">
    <source>
        <dbReference type="ARBA" id="ARBA00022723"/>
    </source>
</evidence>
<dbReference type="KEGG" id="dpl:KGM_203101"/>
<keyword evidence="3 6" id="KW-0863">Zinc-finger</keyword>
<evidence type="ECO:0000313" key="10">
    <source>
        <dbReference type="EMBL" id="OWR48740.1"/>
    </source>
</evidence>
<dbReference type="GO" id="GO:0005634">
    <property type="term" value="C:nucleus"/>
    <property type="evidence" value="ECO:0007669"/>
    <property type="project" value="InterPro"/>
</dbReference>
<dbReference type="GO" id="GO:0008270">
    <property type="term" value="F:zinc ion binding"/>
    <property type="evidence" value="ECO:0007669"/>
    <property type="project" value="UniProtKB-UniRule"/>
</dbReference>
<dbReference type="EMBL" id="AGBW02010319">
    <property type="protein sequence ID" value="OWR48740.1"/>
    <property type="molecule type" value="Genomic_DNA"/>
</dbReference>
<feature type="domain" description="C2H2-type" evidence="8">
    <location>
        <begin position="286"/>
        <end position="313"/>
    </location>
</feature>
<dbReference type="Pfam" id="PF00096">
    <property type="entry name" value="zf-C2H2"/>
    <property type="match status" value="4"/>
</dbReference>
<feature type="domain" description="C2H2-type" evidence="8">
    <location>
        <begin position="373"/>
        <end position="400"/>
    </location>
</feature>
<evidence type="ECO:0000256" key="3">
    <source>
        <dbReference type="ARBA" id="ARBA00022771"/>
    </source>
</evidence>
<feature type="binding site" evidence="7">
    <location>
        <position position="14"/>
    </location>
    <ligand>
        <name>Zn(2+)</name>
        <dbReference type="ChEBI" id="CHEBI:29105"/>
    </ligand>
</feature>
<accession>A0A212F4T9</accession>
<feature type="domain" description="C2H2-type" evidence="8">
    <location>
        <begin position="229"/>
        <end position="257"/>
    </location>
</feature>
<dbReference type="InParanoid" id="A0A212F4T9"/>
<evidence type="ECO:0000256" key="7">
    <source>
        <dbReference type="PROSITE-ProRule" id="PRU01263"/>
    </source>
</evidence>
<dbReference type="FunFam" id="3.30.160.60:FF:001049">
    <property type="entry name" value="zinc finger protein 319"/>
    <property type="match status" value="1"/>
</dbReference>
<evidence type="ECO:0000259" key="9">
    <source>
        <dbReference type="PROSITE" id="PS51915"/>
    </source>
</evidence>